<evidence type="ECO:0000313" key="3">
    <source>
        <dbReference type="Proteomes" id="UP000230423"/>
    </source>
</evidence>
<dbReference type="EMBL" id="KZ356241">
    <property type="protein sequence ID" value="PIO60057.1"/>
    <property type="molecule type" value="Genomic_DNA"/>
</dbReference>
<feature type="region of interest" description="Disordered" evidence="1">
    <location>
        <begin position="77"/>
        <end position="149"/>
    </location>
</feature>
<evidence type="ECO:0000256" key="1">
    <source>
        <dbReference type="SAM" id="MobiDB-lite"/>
    </source>
</evidence>
<evidence type="ECO:0000313" key="2">
    <source>
        <dbReference type="EMBL" id="PIO60057.1"/>
    </source>
</evidence>
<reference evidence="2 3" key="1">
    <citation type="submission" date="2015-09" db="EMBL/GenBank/DDBJ databases">
        <title>Draft genome of the parasitic nematode Teladorsagia circumcincta isolate WARC Sus (inbred).</title>
        <authorList>
            <person name="Mitreva M."/>
        </authorList>
    </citation>
    <scope>NUCLEOTIDE SEQUENCE [LARGE SCALE GENOMIC DNA]</scope>
    <source>
        <strain evidence="2 3">S</strain>
    </source>
</reference>
<dbReference type="AlphaFoldDB" id="A0A2G9TQ42"/>
<keyword evidence="3" id="KW-1185">Reference proteome</keyword>
<dbReference type="OrthoDB" id="5824609at2759"/>
<proteinExistence type="predicted"/>
<gene>
    <name evidence="2" type="ORF">TELCIR_18463</name>
</gene>
<name>A0A2G9TQ42_TELCI</name>
<organism evidence="2 3">
    <name type="scientific">Teladorsagia circumcincta</name>
    <name type="common">Brown stomach worm</name>
    <name type="synonym">Ostertagia circumcincta</name>
    <dbReference type="NCBI Taxonomy" id="45464"/>
    <lineage>
        <taxon>Eukaryota</taxon>
        <taxon>Metazoa</taxon>
        <taxon>Ecdysozoa</taxon>
        <taxon>Nematoda</taxon>
        <taxon>Chromadorea</taxon>
        <taxon>Rhabditida</taxon>
        <taxon>Rhabditina</taxon>
        <taxon>Rhabditomorpha</taxon>
        <taxon>Strongyloidea</taxon>
        <taxon>Trichostrongylidae</taxon>
        <taxon>Teladorsagia</taxon>
    </lineage>
</organism>
<protein>
    <submittedName>
        <fullName evidence="2">Uncharacterized protein</fullName>
    </submittedName>
</protein>
<dbReference type="Proteomes" id="UP000230423">
    <property type="component" value="Unassembled WGS sequence"/>
</dbReference>
<feature type="compositionally biased region" description="Polar residues" evidence="1">
    <location>
        <begin position="135"/>
        <end position="149"/>
    </location>
</feature>
<sequence length="149" mass="16374">MMGLISLAPQKPAATTSTAADSQEEKPISEVMKKLREALERLKVRVSEGEFEYEEQVGVHGERLMPMATSKTNIVMNPGRRCYDDEYDDGYEQKEFTVEPLNAQTSSDESEGESTEEPAVGDAGKPRGGGRGRQYRNTTRAPVNTSAGK</sequence>
<feature type="region of interest" description="Disordered" evidence="1">
    <location>
        <begin position="1"/>
        <end position="28"/>
    </location>
</feature>
<accession>A0A2G9TQ42</accession>